<dbReference type="Pfam" id="PF03544">
    <property type="entry name" value="TonB_C"/>
    <property type="match status" value="1"/>
</dbReference>
<evidence type="ECO:0000313" key="13">
    <source>
        <dbReference type="Proteomes" id="UP001302719"/>
    </source>
</evidence>
<dbReference type="GO" id="GO:0055085">
    <property type="term" value="P:transmembrane transport"/>
    <property type="evidence" value="ECO:0007669"/>
    <property type="project" value="InterPro"/>
</dbReference>
<dbReference type="InterPro" id="IPR006260">
    <property type="entry name" value="TonB/TolA_C"/>
</dbReference>
<comment type="subcellular location">
    <subcellularLocation>
        <location evidence="1">Cell inner membrane</location>
        <topology evidence="1">Single-pass membrane protein</topology>
        <orientation evidence="1">Periplasmic side</orientation>
    </subcellularLocation>
</comment>
<dbReference type="GO" id="GO:0031992">
    <property type="term" value="F:energy transducer activity"/>
    <property type="evidence" value="ECO:0007669"/>
    <property type="project" value="TreeGrafter"/>
</dbReference>
<dbReference type="PANTHER" id="PTHR33446:SF2">
    <property type="entry name" value="PROTEIN TONB"/>
    <property type="match status" value="1"/>
</dbReference>
<feature type="domain" description="TonB C-terminal" evidence="11">
    <location>
        <begin position="104"/>
        <end position="195"/>
    </location>
</feature>
<evidence type="ECO:0000256" key="6">
    <source>
        <dbReference type="ARBA" id="ARBA00022692"/>
    </source>
</evidence>
<evidence type="ECO:0000256" key="4">
    <source>
        <dbReference type="ARBA" id="ARBA00022475"/>
    </source>
</evidence>
<keyword evidence="4" id="KW-1003">Cell membrane</keyword>
<protein>
    <submittedName>
        <fullName evidence="12">Energy transducer TonB</fullName>
    </submittedName>
</protein>
<name>A0AA96GIZ1_9BACT</name>
<organism evidence="12 13">
    <name type="scientific">Candidatus Nitrospira allomarina</name>
    <dbReference type="NCBI Taxonomy" id="3020900"/>
    <lineage>
        <taxon>Bacteria</taxon>
        <taxon>Pseudomonadati</taxon>
        <taxon>Nitrospirota</taxon>
        <taxon>Nitrospiria</taxon>
        <taxon>Nitrospirales</taxon>
        <taxon>Nitrospiraceae</taxon>
        <taxon>Nitrospira</taxon>
    </lineage>
</organism>
<dbReference type="InterPro" id="IPR051045">
    <property type="entry name" value="TonB-dependent_transducer"/>
</dbReference>
<evidence type="ECO:0000256" key="7">
    <source>
        <dbReference type="ARBA" id="ARBA00022927"/>
    </source>
</evidence>
<dbReference type="InterPro" id="IPR037682">
    <property type="entry name" value="TonB_C"/>
</dbReference>
<dbReference type="GO" id="GO:0098797">
    <property type="term" value="C:plasma membrane protein complex"/>
    <property type="evidence" value="ECO:0007669"/>
    <property type="project" value="TreeGrafter"/>
</dbReference>
<reference evidence="12 13" key="1">
    <citation type="submission" date="2023-01" db="EMBL/GenBank/DDBJ databases">
        <title>Cultivation and genomic characterization of new, ubiquitous marine nitrite-oxidizing bacteria from the Nitrospirales.</title>
        <authorList>
            <person name="Mueller A.J."/>
            <person name="Daebeler A."/>
            <person name="Herbold C.W."/>
            <person name="Kirkegaard R.H."/>
            <person name="Daims H."/>
        </authorList>
    </citation>
    <scope>NUCLEOTIDE SEQUENCE [LARGE SCALE GENOMIC DNA]</scope>
    <source>
        <strain evidence="12 13">VA</strain>
    </source>
</reference>
<dbReference type="GO" id="GO:0015031">
    <property type="term" value="P:protein transport"/>
    <property type="evidence" value="ECO:0007669"/>
    <property type="project" value="UniProtKB-KW"/>
</dbReference>
<keyword evidence="6" id="KW-0812">Transmembrane</keyword>
<dbReference type="AlphaFoldDB" id="A0AA96GIZ1"/>
<feature type="signal peptide" evidence="10">
    <location>
        <begin position="1"/>
        <end position="27"/>
    </location>
</feature>
<dbReference type="PROSITE" id="PS52015">
    <property type="entry name" value="TONB_CTD"/>
    <property type="match status" value="1"/>
</dbReference>
<sequence>MVRRHNMMFYIFLFLWCTLTSNPISLAGNPPETSEPIETLEVIEVTGATVTKASITYSFPLPSFEPSWPTTTFYHHAVPDLHFVDLPQPPMPRILLDQIGTTRGRKTSVKPLKTERPLYPRMAREQGWQGKVVLRTQITADGIVKNATVQESSGFSLLDESAVQSVKSWLFEPAKNGEFAVASTVDLPIRFDLLQ</sequence>
<keyword evidence="9" id="KW-0472">Membrane</keyword>
<evidence type="ECO:0000256" key="9">
    <source>
        <dbReference type="ARBA" id="ARBA00023136"/>
    </source>
</evidence>
<comment type="similarity">
    <text evidence="2">Belongs to the TonB family.</text>
</comment>
<keyword evidence="7" id="KW-0653">Protein transport</keyword>
<evidence type="ECO:0000256" key="8">
    <source>
        <dbReference type="ARBA" id="ARBA00022989"/>
    </source>
</evidence>
<proteinExistence type="inferred from homology"/>
<keyword evidence="10" id="KW-0732">Signal</keyword>
<dbReference type="RefSeq" id="WP_312646690.1">
    <property type="nucleotide sequence ID" value="NZ_CP116967.1"/>
</dbReference>
<keyword evidence="8" id="KW-1133">Transmembrane helix</keyword>
<evidence type="ECO:0000256" key="3">
    <source>
        <dbReference type="ARBA" id="ARBA00022448"/>
    </source>
</evidence>
<dbReference type="Proteomes" id="UP001302719">
    <property type="component" value="Chromosome"/>
</dbReference>
<keyword evidence="5" id="KW-0997">Cell inner membrane</keyword>
<dbReference type="KEGG" id="nall:PP769_08725"/>
<accession>A0AA96GIZ1</accession>
<gene>
    <name evidence="12" type="ORF">PP769_08725</name>
</gene>
<evidence type="ECO:0000256" key="5">
    <source>
        <dbReference type="ARBA" id="ARBA00022519"/>
    </source>
</evidence>
<dbReference type="SUPFAM" id="SSF74653">
    <property type="entry name" value="TolA/TonB C-terminal domain"/>
    <property type="match status" value="1"/>
</dbReference>
<keyword evidence="13" id="KW-1185">Reference proteome</keyword>
<evidence type="ECO:0000256" key="1">
    <source>
        <dbReference type="ARBA" id="ARBA00004383"/>
    </source>
</evidence>
<feature type="chain" id="PRO_5041659779" evidence="10">
    <location>
        <begin position="28"/>
        <end position="195"/>
    </location>
</feature>
<evidence type="ECO:0000256" key="2">
    <source>
        <dbReference type="ARBA" id="ARBA00006555"/>
    </source>
</evidence>
<dbReference type="PANTHER" id="PTHR33446">
    <property type="entry name" value="PROTEIN TONB-RELATED"/>
    <property type="match status" value="1"/>
</dbReference>
<evidence type="ECO:0000313" key="12">
    <source>
        <dbReference type="EMBL" id="WNM59823.1"/>
    </source>
</evidence>
<keyword evidence="3" id="KW-0813">Transport</keyword>
<dbReference type="Gene3D" id="3.30.1150.10">
    <property type="match status" value="1"/>
</dbReference>
<dbReference type="EMBL" id="CP116967">
    <property type="protein sequence ID" value="WNM59823.1"/>
    <property type="molecule type" value="Genomic_DNA"/>
</dbReference>
<dbReference type="NCBIfam" id="TIGR01352">
    <property type="entry name" value="tonB_Cterm"/>
    <property type="match status" value="1"/>
</dbReference>
<evidence type="ECO:0000259" key="11">
    <source>
        <dbReference type="PROSITE" id="PS52015"/>
    </source>
</evidence>
<evidence type="ECO:0000256" key="10">
    <source>
        <dbReference type="SAM" id="SignalP"/>
    </source>
</evidence>